<dbReference type="AlphaFoldDB" id="A0A5A9N2Z0"/>
<dbReference type="Proteomes" id="UP000324632">
    <property type="component" value="Chromosome 23"/>
</dbReference>
<sequence length="124" mass="14263">MSKMCHLSTILPDTTRKSRQKTRVLKKACNPVFNHTMVYEGFKPEDLKEACVELTVWDHERLHNNFIGGIRLGPGTGKSYGADVDWMDSNGAEAALWERMRQCHNEWVEGVLPLRMLVMARMSR</sequence>
<keyword evidence="3" id="KW-1185">Reference proteome</keyword>
<dbReference type="InterPro" id="IPR000008">
    <property type="entry name" value="C2_dom"/>
</dbReference>
<dbReference type="PANTHER" id="PTHR45716">
    <property type="entry name" value="BITESIZE, ISOFORM I"/>
    <property type="match status" value="1"/>
</dbReference>
<organism evidence="2 3">
    <name type="scientific">Triplophysa tibetana</name>
    <dbReference type="NCBI Taxonomy" id="1572043"/>
    <lineage>
        <taxon>Eukaryota</taxon>
        <taxon>Metazoa</taxon>
        <taxon>Chordata</taxon>
        <taxon>Craniata</taxon>
        <taxon>Vertebrata</taxon>
        <taxon>Euteleostomi</taxon>
        <taxon>Actinopterygii</taxon>
        <taxon>Neopterygii</taxon>
        <taxon>Teleostei</taxon>
        <taxon>Ostariophysi</taxon>
        <taxon>Cypriniformes</taxon>
        <taxon>Nemacheilidae</taxon>
        <taxon>Triplophysa</taxon>
    </lineage>
</organism>
<protein>
    <submittedName>
        <fullName evidence="2">Synaptotagmin-like protein 2</fullName>
    </submittedName>
</protein>
<reference evidence="2 3" key="1">
    <citation type="journal article" date="2019" name="Mol. Ecol. Resour.">
        <title>Chromosome-level genome assembly of Triplophysa tibetana, a fish adapted to the harsh high-altitude environment of the Tibetan Plateau.</title>
        <authorList>
            <person name="Yang X."/>
            <person name="Liu H."/>
            <person name="Ma Z."/>
            <person name="Zou Y."/>
            <person name="Zou M."/>
            <person name="Mao Y."/>
            <person name="Li X."/>
            <person name="Wang H."/>
            <person name="Chen T."/>
            <person name="Wang W."/>
            <person name="Yang R."/>
        </authorList>
    </citation>
    <scope>NUCLEOTIDE SEQUENCE [LARGE SCALE GENOMIC DNA]</scope>
    <source>
        <strain evidence="2">TTIB1903HZAU</strain>
        <tissue evidence="2">Muscle</tissue>
    </source>
</reference>
<dbReference type="CDD" id="cd04020">
    <property type="entry name" value="C2B_SLP_1-2-3-4"/>
    <property type="match status" value="1"/>
</dbReference>
<dbReference type="EMBL" id="SOYY01000023">
    <property type="protein sequence ID" value="KAA0704030.1"/>
    <property type="molecule type" value="Genomic_DNA"/>
</dbReference>
<dbReference type="GO" id="GO:0042043">
    <property type="term" value="F:neurexin family protein binding"/>
    <property type="evidence" value="ECO:0007669"/>
    <property type="project" value="TreeGrafter"/>
</dbReference>
<comment type="caution">
    <text evidence="2">The sequence shown here is derived from an EMBL/GenBank/DDBJ whole genome shotgun (WGS) entry which is preliminary data.</text>
</comment>
<evidence type="ECO:0000313" key="2">
    <source>
        <dbReference type="EMBL" id="KAA0704030.1"/>
    </source>
</evidence>
<gene>
    <name evidence="2" type="ORF">E1301_Tti000326</name>
</gene>
<dbReference type="PROSITE" id="PS50004">
    <property type="entry name" value="C2"/>
    <property type="match status" value="1"/>
</dbReference>
<dbReference type="PANTHER" id="PTHR45716:SF5">
    <property type="entry name" value="SYNAPTOTAGMIN-LIKE PROTEIN 2"/>
    <property type="match status" value="1"/>
</dbReference>
<dbReference type="SUPFAM" id="SSF49562">
    <property type="entry name" value="C2 domain (Calcium/lipid-binding domain, CaLB)"/>
    <property type="match status" value="1"/>
</dbReference>
<dbReference type="GO" id="GO:0005886">
    <property type="term" value="C:plasma membrane"/>
    <property type="evidence" value="ECO:0007669"/>
    <property type="project" value="TreeGrafter"/>
</dbReference>
<dbReference type="InterPro" id="IPR043567">
    <property type="entry name" value="SYTL1-5_C2B"/>
</dbReference>
<name>A0A5A9N2Z0_9TELE</name>
<dbReference type="Pfam" id="PF00168">
    <property type="entry name" value="C2"/>
    <property type="match status" value="1"/>
</dbReference>
<dbReference type="GO" id="GO:0070382">
    <property type="term" value="C:exocytic vesicle"/>
    <property type="evidence" value="ECO:0007669"/>
    <property type="project" value="TreeGrafter"/>
</dbReference>
<dbReference type="InterPro" id="IPR035892">
    <property type="entry name" value="C2_domain_sf"/>
</dbReference>
<feature type="domain" description="C2" evidence="1">
    <location>
        <begin position="1"/>
        <end position="87"/>
    </location>
</feature>
<accession>A0A5A9N2Z0</accession>
<evidence type="ECO:0000313" key="3">
    <source>
        <dbReference type="Proteomes" id="UP000324632"/>
    </source>
</evidence>
<proteinExistence type="predicted"/>
<dbReference type="GO" id="GO:0006887">
    <property type="term" value="P:exocytosis"/>
    <property type="evidence" value="ECO:0007669"/>
    <property type="project" value="TreeGrafter"/>
</dbReference>
<dbReference type="Gene3D" id="2.60.40.150">
    <property type="entry name" value="C2 domain"/>
    <property type="match status" value="1"/>
</dbReference>
<evidence type="ECO:0000259" key="1">
    <source>
        <dbReference type="PROSITE" id="PS50004"/>
    </source>
</evidence>